<keyword evidence="1" id="KW-1185">Reference proteome</keyword>
<name>A0AC58QF95_CAMBA</name>
<gene>
    <name evidence="2" type="primary">C6H14orf132</name>
</gene>
<dbReference type="Proteomes" id="UP001732780">
    <property type="component" value="Chromosome 6"/>
</dbReference>
<protein>
    <submittedName>
        <fullName evidence="2">Uncharacterized protein C14orf132 homolog</fullName>
    </submittedName>
</protein>
<proteinExistence type="predicted"/>
<accession>A0AC58QF95</accession>
<reference evidence="2" key="1">
    <citation type="submission" date="2025-08" db="UniProtKB">
        <authorList>
            <consortium name="RefSeq"/>
        </authorList>
    </citation>
    <scope>IDENTIFICATION</scope>
    <source>
        <tissue evidence="2">Blood</tissue>
    </source>
</reference>
<sequence>MGEKALGGTPPGGSKQAIVSAQGLRRAPPSGVGLGVVTWRGAGSPEPRPIPPRPQAPGPPPSRRPEARVQSQPKARRGLGTCRHPRAAEGGAATAGFRGRRLAARPSPRQRCRRRTSSGSSSEDSSAGGSSDTMDLSFMAAQLPMMGGAFMDSPNEDFSTEYSLFNSSTNVHAASSGHGQPEEPPRSSNDAVLLWIAIVATLGNIVVVGVVYAFTF</sequence>
<evidence type="ECO:0000313" key="1">
    <source>
        <dbReference type="Proteomes" id="UP001732780"/>
    </source>
</evidence>
<evidence type="ECO:0000313" key="2">
    <source>
        <dbReference type="RefSeq" id="XP_074220933.1"/>
    </source>
</evidence>
<dbReference type="RefSeq" id="XP_074220933.1">
    <property type="nucleotide sequence ID" value="XM_074364832.1"/>
</dbReference>
<organism evidence="1 2">
    <name type="scientific">Camelus bactrianus</name>
    <name type="common">Bactrian camel</name>
    <dbReference type="NCBI Taxonomy" id="9837"/>
    <lineage>
        <taxon>Eukaryota</taxon>
        <taxon>Metazoa</taxon>
        <taxon>Chordata</taxon>
        <taxon>Craniata</taxon>
        <taxon>Vertebrata</taxon>
        <taxon>Euteleostomi</taxon>
        <taxon>Mammalia</taxon>
        <taxon>Eutheria</taxon>
        <taxon>Laurasiatheria</taxon>
        <taxon>Artiodactyla</taxon>
        <taxon>Tylopoda</taxon>
        <taxon>Camelidae</taxon>
        <taxon>Camelus</taxon>
    </lineage>
</organism>